<evidence type="ECO:0000313" key="10">
    <source>
        <dbReference type="EMBL" id="QUH30490.1"/>
    </source>
</evidence>
<keyword evidence="6" id="KW-0564">Palmitate</keyword>
<keyword evidence="4" id="KW-0732">Signal</keyword>
<reference evidence="10 11" key="1">
    <citation type="submission" date="2020-07" db="EMBL/GenBank/DDBJ databases">
        <title>Vallitalea guaymasensis genome.</title>
        <authorList>
            <person name="Postec A."/>
        </authorList>
    </citation>
    <scope>NUCLEOTIDE SEQUENCE [LARGE SCALE GENOMIC DNA]</scope>
    <source>
        <strain evidence="10 11">Ra1766G1</strain>
    </source>
</reference>
<comment type="subcellular location">
    <subcellularLocation>
        <location evidence="1">Membrane</location>
        <topology evidence="1">Lipid-anchor</topology>
    </subcellularLocation>
</comment>
<feature type="domain" description="Spore germination protein N-terminal" evidence="9">
    <location>
        <begin position="23"/>
        <end position="199"/>
    </location>
</feature>
<organism evidence="10 11">
    <name type="scientific">Vallitalea guaymasensis</name>
    <dbReference type="NCBI Taxonomy" id="1185412"/>
    <lineage>
        <taxon>Bacteria</taxon>
        <taxon>Bacillati</taxon>
        <taxon>Bacillota</taxon>
        <taxon>Clostridia</taxon>
        <taxon>Lachnospirales</taxon>
        <taxon>Vallitaleaceae</taxon>
        <taxon>Vallitalea</taxon>
    </lineage>
</organism>
<dbReference type="AlphaFoldDB" id="A0A8J8SDH2"/>
<protein>
    <submittedName>
        <fullName evidence="10">Ger(X)C family spore germination protein</fullName>
    </submittedName>
</protein>
<evidence type="ECO:0000256" key="2">
    <source>
        <dbReference type="ARBA" id="ARBA00007886"/>
    </source>
</evidence>
<evidence type="ECO:0000256" key="7">
    <source>
        <dbReference type="ARBA" id="ARBA00023288"/>
    </source>
</evidence>
<dbReference type="InterPro" id="IPR046953">
    <property type="entry name" value="Spore_GerAC-like_C"/>
</dbReference>
<keyword evidence="11" id="KW-1185">Reference proteome</keyword>
<dbReference type="PANTHER" id="PTHR35789">
    <property type="entry name" value="SPORE GERMINATION PROTEIN B3"/>
    <property type="match status" value="1"/>
</dbReference>
<evidence type="ECO:0000259" key="8">
    <source>
        <dbReference type="Pfam" id="PF05504"/>
    </source>
</evidence>
<keyword evidence="7" id="KW-0449">Lipoprotein</keyword>
<feature type="domain" description="Spore germination GerAC-like C-terminal" evidence="8">
    <location>
        <begin position="215"/>
        <end position="380"/>
    </location>
</feature>
<gene>
    <name evidence="10" type="ORF">HYG85_16880</name>
</gene>
<evidence type="ECO:0000256" key="3">
    <source>
        <dbReference type="ARBA" id="ARBA00022544"/>
    </source>
</evidence>
<dbReference type="EMBL" id="CP058561">
    <property type="protein sequence ID" value="QUH30490.1"/>
    <property type="molecule type" value="Genomic_DNA"/>
</dbReference>
<evidence type="ECO:0000256" key="6">
    <source>
        <dbReference type="ARBA" id="ARBA00023139"/>
    </source>
</evidence>
<dbReference type="Proteomes" id="UP000677305">
    <property type="component" value="Chromosome"/>
</dbReference>
<dbReference type="Gene3D" id="3.30.300.210">
    <property type="entry name" value="Nutrient germinant receptor protein C, domain 3"/>
    <property type="match status" value="1"/>
</dbReference>
<sequence>MRKKICFVAVYFITCILLVGCWDYREIDEVEIVLGLGVDSHITPSEEVDKLSETQFLVTYEIVGIESEQGQLKSRVLKDEGDTLYRAIRKIIEKNGKQVYLAHTKILIISEELAREGITEILDYTMRDAEYRPDVHVLITDNCDAGEMFKDDATDVASMRLNDTLKNQNKIGTFESSTVWNIIDKMTKKGFEPAIPLIRMDKEHVDGNLIHIVGGTAVFKASKMVGKLSEDETLYYLFIDNEIKNQPLSIEYYFEDQLGHISLEILSNETKVTPVVNGESLGVNIAVDCKVAINELSHQIDILDEKDRSDIEMNAEKDIEEGITELITHVQKDYNSDIFGFGDLIKRQKNKTWKKVEKDWDNIFQTLKITTDINVQIERSALSSHSIEIDKY</sequence>
<dbReference type="NCBIfam" id="TIGR02887">
    <property type="entry name" value="spore_ger_x_C"/>
    <property type="match status" value="1"/>
</dbReference>
<dbReference type="GO" id="GO:0009847">
    <property type="term" value="P:spore germination"/>
    <property type="evidence" value="ECO:0007669"/>
    <property type="project" value="InterPro"/>
</dbReference>
<dbReference type="Pfam" id="PF05504">
    <property type="entry name" value="Spore_GerAC"/>
    <property type="match status" value="1"/>
</dbReference>
<accession>A0A8J8SDH2</accession>
<proteinExistence type="inferred from homology"/>
<keyword evidence="5" id="KW-0472">Membrane</keyword>
<dbReference type="RefSeq" id="WP_212690650.1">
    <property type="nucleotide sequence ID" value="NZ_CP058561.1"/>
</dbReference>
<evidence type="ECO:0000313" key="11">
    <source>
        <dbReference type="Proteomes" id="UP000677305"/>
    </source>
</evidence>
<dbReference type="InterPro" id="IPR057336">
    <property type="entry name" value="GerAC_N"/>
</dbReference>
<dbReference type="KEGG" id="vgu:HYG85_16880"/>
<evidence type="ECO:0000256" key="5">
    <source>
        <dbReference type="ARBA" id="ARBA00023136"/>
    </source>
</evidence>
<dbReference type="InterPro" id="IPR008844">
    <property type="entry name" value="Spore_GerAC-like"/>
</dbReference>
<evidence type="ECO:0000256" key="4">
    <source>
        <dbReference type="ARBA" id="ARBA00022729"/>
    </source>
</evidence>
<keyword evidence="3" id="KW-0309">Germination</keyword>
<dbReference type="InterPro" id="IPR038501">
    <property type="entry name" value="Spore_GerAC_C_sf"/>
</dbReference>
<dbReference type="GO" id="GO:0016020">
    <property type="term" value="C:membrane"/>
    <property type="evidence" value="ECO:0007669"/>
    <property type="project" value="UniProtKB-SubCell"/>
</dbReference>
<evidence type="ECO:0000256" key="1">
    <source>
        <dbReference type="ARBA" id="ARBA00004635"/>
    </source>
</evidence>
<comment type="similarity">
    <text evidence="2">Belongs to the GerABKC lipoprotein family.</text>
</comment>
<name>A0A8J8SDH2_9FIRM</name>
<dbReference type="PROSITE" id="PS51257">
    <property type="entry name" value="PROKAR_LIPOPROTEIN"/>
    <property type="match status" value="1"/>
</dbReference>
<dbReference type="Pfam" id="PF25198">
    <property type="entry name" value="Spore_GerAC_N"/>
    <property type="match status" value="1"/>
</dbReference>
<dbReference type="PANTHER" id="PTHR35789:SF1">
    <property type="entry name" value="SPORE GERMINATION PROTEIN B3"/>
    <property type="match status" value="1"/>
</dbReference>
<evidence type="ECO:0000259" key="9">
    <source>
        <dbReference type="Pfam" id="PF25198"/>
    </source>
</evidence>